<dbReference type="InterPro" id="IPR056009">
    <property type="entry name" value="DUF7587"/>
</dbReference>
<reference evidence="2 3" key="1">
    <citation type="submission" date="2019-10" db="EMBL/GenBank/DDBJ databases">
        <authorList>
            <person name="Palmer J.M."/>
        </authorList>
    </citation>
    <scope>NUCLEOTIDE SEQUENCE [LARGE SCALE GENOMIC DNA]</scope>
    <source>
        <strain evidence="2 3">TWF506</strain>
    </source>
</reference>
<evidence type="ECO:0000313" key="2">
    <source>
        <dbReference type="EMBL" id="KAK6510535.1"/>
    </source>
</evidence>
<comment type="caution">
    <text evidence="2">The sequence shown here is derived from an EMBL/GenBank/DDBJ whole genome shotgun (WGS) entry which is preliminary data.</text>
</comment>
<protein>
    <recommendedName>
        <fullName evidence="1">DUF7587 domain-containing protein</fullName>
    </recommendedName>
</protein>
<proteinExistence type="predicted"/>
<evidence type="ECO:0000259" key="1">
    <source>
        <dbReference type="Pfam" id="PF24494"/>
    </source>
</evidence>
<accession>A0AAN8RSR6</accession>
<dbReference type="Proteomes" id="UP001307849">
    <property type="component" value="Unassembled WGS sequence"/>
</dbReference>
<sequence>MRKNARIAVIDRSKIRQPVQHILTIRQRMKAKGLLDGIKYSGKLEYVVYGAIEADSIINDFSLEKFLHMVATDLQIQKVLGSSILFDRKYQRSLTKFDMIRRITIRRWSCAHVVNTVFKFAFDNQPDHPLEEVFKSNFFIDWAIDARME</sequence>
<gene>
    <name evidence="2" type="ORF">TWF506_009640</name>
</gene>
<keyword evidence="3" id="KW-1185">Reference proteome</keyword>
<dbReference type="AlphaFoldDB" id="A0AAN8RSR6"/>
<dbReference type="EMBL" id="JAVHJM010000007">
    <property type="protein sequence ID" value="KAK6510535.1"/>
    <property type="molecule type" value="Genomic_DNA"/>
</dbReference>
<dbReference type="Pfam" id="PF24494">
    <property type="entry name" value="DUF7587"/>
    <property type="match status" value="1"/>
</dbReference>
<name>A0AAN8RSR6_9PEZI</name>
<feature type="domain" description="DUF7587" evidence="1">
    <location>
        <begin position="2"/>
        <end position="65"/>
    </location>
</feature>
<evidence type="ECO:0000313" key="3">
    <source>
        <dbReference type="Proteomes" id="UP001307849"/>
    </source>
</evidence>
<organism evidence="2 3">
    <name type="scientific">Arthrobotrys conoides</name>
    <dbReference type="NCBI Taxonomy" id="74498"/>
    <lineage>
        <taxon>Eukaryota</taxon>
        <taxon>Fungi</taxon>
        <taxon>Dikarya</taxon>
        <taxon>Ascomycota</taxon>
        <taxon>Pezizomycotina</taxon>
        <taxon>Orbiliomycetes</taxon>
        <taxon>Orbiliales</taxon>
        <taxon>Orbiliaceae</taxon>
        <taxon>Arthrobotrys</taxon>
    </lineage>
</organism>